<name>A0A5N6MVY7_9ASTR</name>
<dbReference type="EMBL" id="SZYD01000014">
    <property type="protein sequence ID" value="KAD4178538.1"/>
    <property type="molecule type" value="Genomic_DNA"/>
</dbReference>
<comment type="function">
    <text evidence="1 7">May be involved in both secretory and endocytic intracellular trafficking in the endosomal/prevacuolar compartments.</text>
</comment>
<dbReference type="GO" id="GO:0016192">
    <property type="term" value="P:vesicle-mediated transport"/>
    <property type="evidence" value="ECO:0007669"/>
    <property type="project" value="TreeGrafter"/>
</dbReference>
<keyword evidence="7" id="KW-0813">Transport</keyword>
<keyword evidence="4 7" id="KW-0812">Transmembrane</keyword>
<comment type="subcellular location">
    <subcellularLocation>
        <location evidence="2 7">Membrane</location>
        <topology evidence="2 7">Multi-pass membrane protein</topology>
    </subcellularLocation>
</comment>
<gene>
    <name evidence="8" type="ORF">E3N88_27129</name>
</gene>
<comment type="similarity">
    <text evidence="3 7">Belongs to the PRA1 family.</text>
</comment>
<keyword evidence="5 7" id="KW-1133">Transmembrane helix</keyword>
<dbReference type="GO" id="GO:0016020">
    <property type="term" value="C:membrane"/>
    <property type="evidence" value="ECO:0007669"/>
    <property type="project" value="UniProtKB-SubCell"/>
</dbReference>
<evidence type="ECO:0000256" key="5">
    <source>
        <dbReference type="ARBA" id="ARBA00022989"/>
    </source>
</evidence>
<evidence type="ECO:0000256" key="1">
    <source>
        <dbReference type="ARBA" id="ARBA00002501"/>
    </source>
</evidence>
<keyword evidence="9" id="KW-1185">Reference proteome</keyword>
<evidence type="ECO:0000256" key="4">
    <source>
        <dbReference type="ARBA" id="ARBA00022692"/>
    </source>
</evidence>
<reference evidence="8 9" key="1">
    <citation type="submission" date="2019-05" db="EMBL/GenBank/DDBJ databases">
        <title>Mikania micrantha, genome provides insights into the molecular mechanism of rapid growth.</title>
        <authorList>
            <person name="Liu B."/>
        </authorList>
    </citation>
    <scope>NUCLEOTIDE SEQUENCE [LARGE SCALE GENOMIC DNA]</scope>
    <source>
        <strain evidence="8">NLD-2019</strain>
        <tissue evidence="8">Leaf</tissue>
    </source>
</reference>
<accession>A0A5N6MVY7</accession>
<feature type="transmembrane region" description="Helical" evidence="7">
    <location>
        <begin position="162"/>
        <end position="179"/>
    </location>
</feature>
<dbReference type="PANTHER" id="PTHR19317:SF84">
    <property type="entry name" value="PRA1 FAMILY PROTEIN"/>
    <property type="match status" value="1"/>
</dbReference>
<evidence type="ECO:0000256" key="3">
    <source>
        <dbReference type="ARBA" id="ARBA00006483"/>
    </source>
</evidence>
<dbReference type="Proteomes" id="UP000326396">
    <property type="component" value="Linkage Group LG4"/>
</dbReference>
<dbReference type="Pfam" id="PF03208">
    <property type="entry name" value="PRA1"/>
    <property type="match status" value="1"/>
</dbReference>
<feature type="transmembrane region" description="Helical" evidence="7">
    <location>
        <begin position="106"/>
        <end position="122"/>
    </location>
</feature>
<keyword evidence="6 7" id="KW-0472">Membrane</keyword>
<dbReference type="PANTHER" id="PTHR19317">
    <property type="entry name" value="PRENYLATED RAB ACCEPTOR 1-RELATED"/>
    <property type="match status" value="1"/>
</dbReference>
<proteinExistence type="inferred from homology"/>
<evidence type="ECO:0000256" key="2">
    <source>
        <dbReference type="ARBA" id="ARBA00004141"/>
    </source>
</evidence>
<evidence type="ECO:0000313" key="8">
    <source>
        <dbReference type="EMBL" id="KAD4178538.1"/>
    </source>
</evidence>
<organism evidence="8 9">
    <name type="scientific">Mikania micrantha</name>
    <name type="common">bitter vine</name>
    <dbReference type="NCBI Taxonomy" id="192012"/>
    <lineage>
        <taxon>Eukaryota</taxon>
        <taxon>Viridiplantae</taxon>
        <taxon>Streptophyta</taxon>
        <taxon>Embryophyta</taxon>
        <taxon>Tracheophyta</taxon>
        <taxon>Spermatophyta</taxon>
        <taxon>Magnoliopsida</taxon>
        <taxon>eudicotyledons</taxon>
        <taxon>Gunneridae</taxon>
        <taxon>Pentapetalae</taxon>
        <taxon>asterids</taxon>
        <taxon>campanulids</taxon>
        <taxon>Asterales</taxon>
        <taxon>Asteraceae</taxon>
        <taxon>Asteroideae</taxon>
        <taxon>Heliantheae alliance</taxon>
        <taxon>Eupatorieae</taxon>
        <taxon>Mikania</taxon>
    </lineage>
</organism>
<dbReference type="OrthoDB" id="63113at2759"/>
<protein>
    <recommendedName>
        <fullName evidence="7">PRA1 family protein</fullName>
    </recommendedName>
</protein>
<sequence>MVASHLNQDRVAIFHSLKRRPHQNLVVQTARRSVTFLAPVMLQTENLVGKRRPWRQFFDYSTISRPITYHDSMARIRRNLNYFRVNYAMLMLLIIFLSLIYHPVSIIVFLIVFVAWFFLYFFRDDGSPVMVFNYFVDDRVVLIGLSLLTVFVLVFTDVGMNLVVSLVIVVAVVGLHAAFRSPDGLFLDEQEAVESGLVSVVGSEA</sequence>
<comment type="caution">
    <text evidence="8">The sequence shown here is derived from an EMBL/GenBank/DDBJ whole genome shotgun (WGS) entry which is preliminary data.</text>
</comment>
<dbReference type="AlphaFoldDB" id="A0A5N6MVY7"/>
<evidence type="ECO:0000256" key="6">
    <source>
        <dbReference type="ARBA" id="ARBA00023136"/>
    </source>
</evidence>
<feature type="transmembrane region" description="Helical" evidence="7">
    <location>
        <begin position="134"/>
        <end position="156"/>
    </location>
</feature>
<dbReference type="GO" id="GO:0005794">
    <property type="term" value="C:Golgi apparatus"/>
    <property type="evidence" value="ECO:0007669"/>
    <property type="project" value="TreeGrafter"/>
</dbReference>
<dbReference type="GO" id="GO:0005783">
    <property type="term" value="C:endoplasmic reticulum"/>
    <property type="evidence" value="ECO:0007669"/>
    <property type="project" value="TreeGrafter"/>
</dbReference>
<evidence type="ECO:0000256" key="7">
    <source>
        <dbReference type="RuleBase" id="RU363107"/>
    </source>
</evidence>
<dbReference type="InterPro" id="IPR004895">
    <property type="entry name" value="Prenylated_rab_accept_PRA1"/>
</dbReference>
<evidence type="ECO:0000313" key="9">
    <source>
        <dbReference type="Proteomes" id="UP000326396"/>
    </source>
</evidence>